<feature type="transmembrane region" description="Helical" evidence="1">
    <location>
        <begin position="51"/>
        <end position="71"/>
    </location>
</feature>
<dbReference type="EMBL" id="PJMW01000002">
    <property type="protein sequence ID" value="PKV79238.1"/>
    <property type="molecule type" value="Genomic_DNA"/>
</dbReference>
<accession>A0A2N3VC99</accession>
<gene>
    <name evidence="2" type="ORF">ATK86_3625</name>
</gene>
<protein>
    <submittedName>
        <fullName evidence="2">Uncharacterized protein</fullName>
    </submittedName>
</protein>
<keyword evidence="1" id="KW-0812">Transmembrane</keyword>
<keyword evidence="3" id="KW-1185">Reference proteome</keyword>
<evidence type="ECO:0000313" key="3">
    <source>
        <dbReference type="Proteomes" id="UP000233766"/>
    </source>
</evidence>
<proteinExistence type="predicted"/>
<name>A0A2N3VC99_9NOCA</name>
<keyword evidence="1" id="KW-0472">Membrane</keyword>
<dbReference type="RefSeq" id="WP_101465534.1">
    <property type="nucleotide sequence ID" value="NZ_PJMW01000002.1"/>
</dbReference>
<dbReference type="AlphaFoldDB" id="A0A2N3VC99"/>
<reference evidence="2 3" key="1">
    <citation type="submission" date="2017-12" db="EMBL/GenBank/DDBJ databases">
        <title>Sequencing the genomes of 1000 Actinobacteria strains.</title>
        <authorList>
            <person name="Klenk H.-P."/>
        </authorList>
    </citation>
    <scope>NUCLEOTIDE SEQUENCE [LARGE SCALE GENOMIC DNA]</scope>
    <source>
        <strain evidence="2 3">DSM 44489</strain>
    </source>
</reference>
<dbReference type="OrthoDB" id="4570275at2"/>
<keyword evidence="1" id="KW-1133">Transmembrane helix</keyword>
<dbReference type="Proteomes" id="UP000233766">
    <property type="component" value="Unassembled WGS sequence"/>
</dbReference>
<comment type="caution">
    <text evidence="2">The sequence shown here is derived from an EMBL/GenBank/DDBJ whole genome shotgun (WGS) entry which is preliminary data.</text>
</comment>
<sequence length="87" mass="9562">MRRWFALFELGFAVLFLACAVVSWRAARRTTEFAGTDEHPGFVAVRYVPPLLVLACALVIVTGVLVIDVAARIYRGSVARRGLAPMI</sequence>
<evidence type="ECO:0000256" key="1">
    <source>
        <dbReference type="SAM" id="Phobius"/>
    </source>
</evidence>
<organism evidence="2 3">
    <name type="scientific">Nocardia fluminea</name>
    <dbReference type="NCBI Taxonomy" id="134984"/>
    <lineage>
        <taxon>Bacteria</taxon>
        <taxon>Bacillati</taxon>
        <taxon>Actinomycetota</taxon>
        <taxon>Actinomycetes</taxon>
        <taxon>Mycobacteriales</taxon>
        <taxon>Nocardiaceae</taxon>
        <taxon>Nocardia</taxon>
    </lineage>
</organism>
<evidence type="ECO:0000313" key="2">
    <source>
        <dbReference type="EMBL" id="PKV79238.1"/>
    </source>
</evidence>